<dbReference type="AlphaFoldDB" id="A0A0E2BFB2"/>
<dbReference type="EMBL" id="AHON02000040">
    <property type="protein sequence ID" value="EKO33995.1"/>
    <property type="molecule type" value="Genomic_DNA"/>
</dbReference>
<name>A0A0E2BFB2_9LEPT</name>
<gene>
    <name evidence="2" type="ORF">LEP1GSC179_1904</name>
</gene>
<evidence type="ECO:0000313" key="3">
    <source>
        <dbReference type="Proteomes" id="UP000006329"/>
    </source>
</evidence>
<comment type="caution">
    <text evidence="2">The sequence shown here is derived from an EMBL/GenBank/DDBJ whole genome shotgun (WGS) entry which is preliminary data.</text>
</comment>
<dbReference type="Proteomes" id="UP000006329">
    <property type="component" value="Unassembled WGS sequence"/>
</dbReference>
<keyword evidence="3" id="KW-1185">Reference proteome</keyword>
<organism evidence="2 3">
    <name type="scientific">Leptospira santarosai str. MOR084</name>
    <dbReference type="NCBI Taxonomy" id="1049984"/>
    <lineage>
        <taxon>Bacteria</taxon>
        <taxon>Pseudomonadati</taxon>
        <taxon>Spirochaetota</taxon>
        <taxon>Spirochaetia</taxon>
        <taxon>Leptospirales</taxon>
        <taxon>Leptospiraceae</taxon>
        <taxon>Leptospira</taxon>
    </lineage>
</organism>
<feature type="compositionally biased region" description="Polar residues" evidence="1">
    <location>
        <begin position="152"/>
        <end position="164"/>
    </location>
</feature>
<reference evidence="2" key="1">
    <citation type="submission" date="2012-10" db="EMBL/GenBank/DDBJ databases">
        <authorList>
            <person name="Harkins D.M."/>
            <person name="Durkin A.S."/>
            <person name="Brinkac L.M."/>
            <person name="Haft D.H."/>
            <person name="Selengut J.D."/>
            <person name="Sanka R."/>
            <person name="DePew J."/>
            <person name="Purushe J."/>
            <person name="Matthias M.A."/>
            <person name="Vinetz J.M."/>
            <person name="Sutton G.G."/>
            <person name="Nierman W.C."/>
            <person name="Fouts D.E."/>
        </authorList>
    </citation>
    <scope>NUCLEOTIDE SEQUENCE [LARGE SCALE GENOMIC DNA]</scope>
    <source>
        <strain evidence="2">MOR084</strain>
    </source>
</reference>
<evidence type="ECO:0000256" key="1">
    <source>
        <dbReference type="SAM" id="MobiDB-lite"/>
    </source>
</evidence>
<proteinExistence type="predicted"/>
<feature type="region of interest" description="Disordered" evidence="1">
    <location>
        <begin position="141"/>
        <end position="164"/>
    </location>
</feature>
<protein>
    <submittedName>
        <fullName evidence="2">Uncharacterized protein</fullName>
    </submittedName>
</protein>
<accession>A0A0E2BFB2</accession>
<evidence type="ECO:0000313" key="2">
    <source>
        <dbReference type="EMBL" id="EKO33995.1"/>
    </source>
</evidence>
<sequence>MAVARSSHFQVSNPGYYDTLELYLQVPTCHNPSFSNPQGSHPFERESLLSNSPRTQPCLQMKVDVCQLQWILPLDQKNLRTKAFVRDRLTQALHAREDHPHLVSVLKHRPPKYSKHLVQNYFCFERLLLFLPLPLSQYEPSPHPSEPLLETSRCSSHTGTRNHC</sequence>